<dbReference type="RefSeq" id="WP_012175322.1">
    <property type="nucleotide sequence ID" value="NC_009943.1"/>
</dbReference>
<dbReference type="OrthoDB" id="9811121at2"/>
<dbReference type="PANTHER" id="PTHR23088">
    <property type="entry name" value="NITRILASE-RELATED"/>
    <property type="match status" value="1"/>
</dbReference>
<dbReference type="PROSITE" id="PS50263">
    <property type="entry name" value="CN_HYDROLASE"/>
    <property type="match status" value="1"/>
</dbReference>
<dbReference type="PANTHER" id="PTHR23088:SF27">
    <property type="entry name" value="DEAMINATED GLUTATHIONE AMIDASE"/>
    <property type="match status" value="1"/>
</dbReference>
<dbReference type="InterPro" id="IPR001110">
    <property type="entry name" value="UPF0012_CS"/>
</dbReference>
<dbReference type="Pfam" id="PF00795">
    <property type="entry name" value="CN_hydrolase"/>
    <property type="match status" value="1"/>
</dbReference>
<dbReference type="GO" id="GO:0016746">
    <property type="term" value="F:acyltransferase activity"/>
    <property type="evidence" value="ECO:0007669"/>
    <property type="project" value="UniProtKB-KW"/>
</dbReference>
<name>A8ZSH3_DESOH</name>
<dbReference type="Proteomes" id="UP000008561">
    <property type="component" value="Chromosome"/>
</dbReference>
<dbReference type="KEGG" id="dol:Dole_1906"/>
<dbReference type="SUPFAM" id="SSF56317">
    <property type="entry name" value="Carbon-nitrogen hydrolase"/>
    <property type="match status" value="1"/>
</dbReference>
<dbReference type="STRING" id="96561.Dole_1906"/>
<evidence type="ECO:0000313" key="3">
    <source>
        <dbReference type="EMBL" id="ABW67710.1"/>
    </source>
</evidence>
<keyword evidence="3" id="KW-0449">Lipoprotein</keyword>
<dbReference type="AlphaFoldDB" id="A8ZSH3"/>
<dbReference type="CDD" id="cd07583">
    <property type="entry name" value="nitrilase_5"/>
    <property type="match status" value="1"/>
</dbReference>
<comment type="similarity">
    <text evidence="1">Belongs to the carbon-nitrogen hydrolase superfamily. NIT1/NIT2 family.</text>
</comment>
<protein>
    <submittedName>
        <fullName evidence="3">Nitrilase/cyanide hydratase and apolipoprotein N-acyltransferase</fullName>
    </submittedName>
</protein>
<dbReference type="HOGENOM" id="CLU_030130_3_1_7"/>
<dbReference type="InterPro" id="IPR036526">
    <property type="entry name" value="C-N_Hydrolase_sf"/>
</dbReference>
<keyword evidence="3" id="KW-0808">Transferase</keyword>
<keyword evidence="4" id="KW-1185">Reference proteome</keyword>
<reference evidence="3 4" key="1">
    <citation type="submission" date="2007-10" db="EMBL/GenBank/DDBJ databases">
        <title>Complete sequence of Desulfococcus oleovorans Hxd3.</title>
        <authorList>
            <consortium name="US DOE Joint Genome Institute"/>
            <person name="Copeland A."/>
            <person name="Lucas S."/>
            <person name="Lapidus A."/>
            <person name="Barry K."/>
            <person name="Glavina del Rio T."/>
            <person name="Dalin E."/>
            <person name="Tice H."/>
            <person name="Pitluck S."/>
            <person name="Kiss H."/>
            <person name="Brettin T."/>
            <person name="Bruce D."/>
            <person name="Detter J.C."/>
            <person name="Han C."/>
            <person name="Schmutz J."/>
            <person name="Larimer F."/>
            <person name="Land M."/>
            <person name="Hauser L."/>
            <person name="Kyrpides N."/>
            <person name="Kim E."/>
            <person name="Wawrik B."/>
            <person name="Richardson P."/>
        </authorList>
    </citation>
    <scope>NUCLEOTIDE SEQUENCE [LARGE SCALE GENOMIC DNA]</scope>
    <source>
        <strain evidence="4">DSM 6200 / JCM 39069 / Hxd3</strain>
    </source>
</reference>
<proteinExistence type="inferred from homology"/>
<evidence type="ECO:0000313" key="4">
    <source>
        <dbReference type="Proteomes" id="UP000008561"/>
    </source>
</evidence>
<keyword evidence="3" id="KW-0012">Acyltransferase</keyword>
<dbReference type="eggNOG" id="COG0388">
    <property type="taxonomic scope" value="Bacteria"/>
</dbReference>
<organism evidence="3 4">
    <name type="scientific">Desulfosudis oleivorans (strain DSM 6200 / JCM 39069 / Hxd3)</name>
    <name type="common">Desulfococcus oleovorans</name>
    <dbReference type="NCBI Taxonomy" id="96561"/>
    <lineage>
        <taxon>Bacteria</taxon>
        <taxon>Pseudomonadati</taxon>
        <taxon>Thermodesulfobacteriota</taxon>
        <taxon>Desulfobacteria</taxon>
        <taxon>Desulfobacterales</taxon>
        <taxon>Desulfosudaceae</taxon>
        <taxon>Desulfosudis</taxon>
    </lineage>
</organism>
<evidence type="ECO:0000256" key="1">
    <source>
        <dbReference type="ARBA" id="ARBA00010613"/>
    </source>
</evidence>
<dbReference type="EMBL" id="CP000859">
    <property type="protein sequence ID" value="ABW67710.1"/>
    <property type="molecule type" value="Genomic_DNA"/>
</dbReference>
<dbReference type="Gene3D" id="3.60.110.10">
    <property type="entry name" value="Carbon-nitrogen hydrolase"/>
    <property type="match status" value="1"/>
</dbReference>
<dbReference type="PROSITE" id="PS01227">
    <property type="entry name" value="UPF0012"/>
    <property type="match status" value="1"/>
</dbReference>
<accession>A8ZSH3</accession>
<dbReference type="InterPro" id="IPR003010">
    <property type="entry name" value="C-N_Hydrolase"/>
</dbReference>
<sequence>MTPKTIRAGVVQFDTRLGDIEVNLKSALDGIAGLAAQGADLAVLPELWPCGFDNRHLAAHAAQTPRILEIVSAQAAEHSMVIAGSVPEAGPDGICNTLVVMDRDGREAGRYRKIHLFSAGGEERFFAKGKAWAVCDTAAGKLGLMICYDLRFPELCRVLALDGAACVIVPAQWPEARIDHWNALLKARAIENQLFVVGANRCGHDPSLAYGGGSQVVSPTGEVLALARADAPQVILANLDRAVMENFRKHIPCLQERAPESYQTGPKGKS</sequence>
<feature type="domain" description="CN hydrolase" evidence="2">
    <location>
        <begin position="6"/>
        <end position="241"/>
    </location>
</feature>
<evidence type="ECO:0000259" key="2">
    <source>
        <dbReference type="PROSITE" id="PS50263"/>
    </source>
</evidence>
<gene>
    <name evidence="3" type="ordered locus">Dole_1906</name>
</gene>